<dbReference type="EMBL" id="VCAZ01000157">
    <property type="protein sequence ID" value="TSZ83224.1"/>
    <property type="molecule type" value="Genomic_DNA"/>
</dbReference>
<evidence type="ECO:0000313" key="3">
    <source>
        <dbReference type="Proteomes" id="UP000319801"/>
    </source>
</evidence>
<sequence length="230" mass="24793">MSFNLKDLLGWKVKQGGWCNGCESSPSRPVPSCPVPSCPVLSCPVPSCPVLSCPTAEIILRNNLHSADTQMLLDPLLRERGFGVLEGRSKEDLRNMASAAGQACRDFTPPGGETLEQTLPYPGPSSAEFSESPLPTVAGLASDGVETLRTHVLLVSHGAFIRVAVRHLVDGLCCSLPQGLKTSQVYSACPNTGICRFVITLQMEENVPRPVSLHCIFINRKDHLTNLQDS</sequence>
<evidence type="ECO:0000256" key="1">
    <source>
        <dbReference type="ARBA" id="ARBA00022801"/>
    </source>
</evidence>
<dbReference type="Gene3D" id="3.40.50.1240">
    <property type="entry name" value="Phosphoglycerate mutase-like"/>
    <property type="match status" value="1"/>
</dbReference>
<dbReference type="PANTHER" id="PTHR46517">
    <property type="entry name" value="FRUCTOSE-2,6-BISPHOSPHATASE TIGAR"/>
    <property type="match status" value="1"/>
</dbReference>
<dbReference type="OrthoDB" id="354304at2759"/>
<dbReference type="GO" id="GO:0045820">
    <property type="term" value="P:negative regulation of glycolytic process"/>
    <property type="evidence" value="ECO:0007669"/>
    <property type="project" value="TreeGrafter"/>
</dbReference>
<dbReference type="GO" id="GO:0005829">
    <property type="term" value="C:cytosol"/>
    <property type="evidence" value="ECO:0007669"/>
    <property type="project" value="TreeGrafter"/>
</dbReference>
<reference evidence="2 3" key="1">
    <citation type="journal article" date="2019" name="Genome Biol. Evol.">
        <title>Whole-Genome Sequencing of the Giant Devil Catfish, Bagarius yarrelli.</title>
        <authorList>
            <person name="Jiang W."/>
            <person name="Lv Y."/>
            <person name="Cheng L."/>
            <person name="Yang K."/>
            <person name="Chao B."/>
            <person name="Wang X."/>
            <person name="Li Y."/>
            <person name="Pan X."/>
            <person name="You X."/>
            <person name="Zhang Y."/>
            <person name="Yang J."/>
            <person name="Li J."/>
            <person name="Zhang X."/>
            <person name="Liu S."/>
            <person name="Sun C."/>
            <person name="Yang J."/>
            <person name="Shi Q."/>
        </authorList>
    </citation>
    <scope>NUCLEOTIDE SEQUENCE [LARGE SCALE GENOMIC DNA]</scope>
    <source>
        <strain evidence="2">JWS20170419001</strain>
        <tissue evidence="2">Muscle</tissue>
    </source>
</reference>
<dbReference type="InterPro" id="IPR029033">
    <property type="entry name" value="His_PPase_superfam"/>
</dbReference>
<dbReference type="InterPro" id="IPR051695">
    <property type="entry name" value="Phosphoglycerate_Mutase"/>
</dbReference>
<dbReference type="InterPro" id="IPR013078">
    <property type="entry name" value="His_Pase_superF_clade-1"/>
</dbReference>
<dbReference type="GO" id="GO:0004331">
    <property type="term" value="F:fructose-2,6-bisphosphate 2-phosphatase activity"/>
    <property type="evidence" value="ECO:0007669"/>
    <property type="project" value="TreeGrafter"/>
</dbReference>
<dbReference type="PANTHER" id="PTHR46517:SF2">
    <property type="entry name" value="FRUCTOSE-2,6-BISPHOSPHATASE TIGAR B"/>
    <property type="match status" value="1"/>
</dbReference>
<organism evidence="2 3">
    <name type="scientific">Bagarius yarrelli</name>
    <name type="common">Goonch</name>
    <name type="synonym">Bagrus yarrelli</name>
    <dbReference type="NCBI Taxonomy" id="175774"/>
    <lineage>
        <taxon>Eukaryota</taxon>
        <taxon>Metazoa</taxon>
        <taxon>Chordata</taxon>
        <taxon>Craniata</taxon>
        <taxon>Vertebrata</taxon>
        <taxon>Euteleostomi</taxon>
        <taxon>Actinopterygii</taxon>
        <taxon>Neopterygii</taxon>
        <taxon>Teleostei</taxon>
        <taxon>Ostariophysi</taxon>
        <taxon>Siluriformes</taxon>
        <taxon>Sisoridae</taxon>
        <taxon>Sisorinae</taxon>
        <taxon>Bagarius</taxon>
    </lineage>
</organism>
<keyword evidence="3" id="KW-1185">Reference proteome</keyword>
<dbReference type="SUPFAM" id="SSF53254">
    <property type="entry name" value="Phosphoglycerate mutase-like"/>
    <property type="match status" value="1"/>
</dbReference>
<dbReference type="Pfam" id="PF00300">
    <property type="entry name" value="His_Phos_1"/>
    <property type="match status" value="1"/>
</dbReference>
<accession>A0A556V8D7</accession>
<protein>
    <submittedName>
        <fullName evidence="2">Fructose-2,6-bisphosphatase TIGAR B</fullName>
    </submittedName>
</protein>
<dbReference type="GO" id="GO:0043456">
    <property type="term" value="P:regulation of pentose-phosphate shunt"/>
    <property type="evidence" value="ECO:0007669"/>
    <property type="project" value="TreeGrafter"/>
</dbReference>
<keyword evidence="1" id="KW-0378">Hydrolase</keyword>
<name>A0A556V8D7_BAGYA</name>
<dbReference type="Proteomes" id="UP000319801">
    <property type="component" value="Unassembled WGS sequence"/>
</dbReference>
<proteinExistence type="predicted"/>
<gene>
    <name evidence="2" type="ORF">Baya_13744</name>
</gene>
<evidence type="ECO:0000313" key="2">
    <source>
        <dbReference type="EMBL" id="TSZ83224.1"/>
    </source>
</evidence>
<comment type="caution">
    <text evidence="2">The sequence shown here is derived from an EMBL/GenBank/DDBJ whole genome shotgun (WGS) entry which is preliminary data.</text>
</comment>
<dbReference type="AlphaFoldDB" id="A0A556V8D7"/>